<dbReference type="InterPro" id="IPR036052">
    <property type="entry name" value="TrpB-like_PALP_sf"/>
</dbReference>
<dbReference type="STRING" id="1798473.A3G50_00665"/>
<name>A0A1F6C1D4_9BACT</name>
<feature type="domain" description="Tryptophan synthase beta chain-like PALP" evidence="3">
    <location>
        <begin position="3"/>
        <end position="62"/>
    </location>
</feature>
<sequence>MKKVYIKMEGQLPSESFKDRGMSVAISEAVRLQKFYPKLKIRSVACASTGDTSASAAIYSSYLND</sequence>
<evidence type="ECO:0000256" key="2">
    <source>
        <dbReference type="ARBA" id="ARBA00022898"/>
    </source>
</evidence>
<comment type="cofactor">
    <cofactor evidence="1">
        <name>pyridoxal 5'-phosphate</name>
        <dbReference type="ChEBI" id="CHEBI:597326"/>
    </cofactor>
</comment>
<organism evidence="4 5">
    <name type="scientific">Candidatus Jorgensenbacteria bacterium RIFCSPLOWO2_12_FULL_42_11</name>
    <dbReference type="NCBI Taxonomy" id="1798473"/>
    <lineage>
        <taxon>Bacteria</taxon>
        <taxon>Candidatus Joergenseniibacteriota</taxon>
    </lineage>
</organism>
<evidence type="ECO:0000313" key="4">
    <source>
        <dbReference type="EMBL" id="OGG42888.1"/>
    </source>
</evidence>
<dbReference type="SUPFAM" id="SSF53686">
    <property type="entry name" value="Tryptophan synthase beta subunit-like PLP-dependent enzymes"/>
    <property type="match status" value="1"/>
</dbReference>
<keyword evidence="2" id="KW-0663">Pyridoxal phosphate</keyword>
<accession>A0A1F6C1D4</accession>
<evidence type="ECO:0000256" key="1">
    <source>
        <dbReference type="ARBA" id="ARBA00001933"/>
    </source>
</evidence>
<dbReference type="Gene3D" id="3.40.50.1100">
    <property type="match status" value="2"/>
</dbReference>
<dbReference type="EMBL" id="MFKM01000032">
    <property type="protein sequence ID" value="OGG42888.1"/>
    <property type="molecule type" value="Genomic_DNA"/>
</dbReference>
<evidence type="ECO:0000313" key="5">
    <source>
        <dbReference type="Proteomes" id="UP000176633"/>
    </source>
</evidence>
<dbReference type="Pfam" id="PF00291">
    <property type="entry name" value="PALP"/>
    <property type="match status" value="1"/>
</dbReference>
<evidence type="ECO:0000259" key="3">
    <source>
        <dbReference type="Pfam" id="PF00291"/>
    </source>
</evidence>
<dbReference type="Proteomes" id="UP000176633">
    <property type="component" value="Unassembled WGS sequence"/>
</dbReference>
<dbReference type="InterPro" id="IPR001926">
    <property type="entry name" value="TrpB-like_PALP"/>
</dbReference>
<comment type="caution">
    <text evidence="4">The sequence shown here is derived from an EMBL/GenBank/DDBJ whole genome shotgun (WGS) entry which is preliminary data.</text>
</comment>
<proteinExistence type="predicted"/>
<reference evidence="4 5" key="1">
    <citation type="journal article" date="2016" name="Nat. Commun.">
        <title>Thousands of microbial genomes shed light on interconnected biogeochemical processes in an aquifer system.</title>
        <authorList>
            <person name="Anantharaman K."/>
            <person name="Brown C.T."/>
            <person name="Hug L.A."/>
            <person name="Sharon I."/>
            <person name="Castelle C.J."/>
            <person name="Probst A.J."/>
            <person name="Thomas B.C."/>
            <person name="Singh A."/>
            <person name="Wilkins M.J."/>
            <person name="Karaoz U."/>
            <person name="Brodie E.L."/>
            <person name="Williams K.H."/>
            <person name="Hubbard S.S."/>
            <person name="Banfield J.F."/>
        </authorList>
    </citation>
    <scope>NUCLEOTIDE SEQUENCE [LARGE SCALE GENOMIC DNA]</scope>
</reference>
<gene>
    <name evidence="4" type="ORF">A3G50_00665</name>
</gene>
<dbReference type="AlphaFoldDB" id="A0A1F6C1D4"/>
<protein>
    <recommendedName>
        <fullName evidence="3">Tryptophan synthase beta chain-like PALP domain-containing protein</fullName>
    </recommendedName>
</protein>